<dbReference type="Gene3D" id="2.30.110.10">
    <property type="entry name" value="Electron Transport, Fmn-binding Protein, Chain A"/>
    <property type="match status" value="1"/>
</dbReference>
<dbReference type="InterPro" id="IPR012349">
    <property type="entry name" value="Split_barrel_FMN-bd"/>
</dbReference>
<gene>
    <name evidence="2" type="ORF">ACFP3T_09160</name>
</gene>
<dbReference type="InterPro" id="IPR055196">
    <property type="entry name" value="Putative_PNPOx_2"/>
</dbReference>
<reference evidence="3" key="1">
    <citation type="journal article" date="2019" name="Int. J. Syst. Evol. Microbiol.">
        <title>The Global Catalogue of Microorganisms (GCM) 10K type strain sequencing project: providing services to taxonomists for standard genome sequencing and annotation.</title>
        <authorList>
            <consortium name="The Broad Institute Genomics Platform"/>
            <consortium name="The Broad Institute Genome Sequencing Center for Infectious Disease"/>
            <person name="Wu L."/>
            <person name="Ma J."/>
        </authorList>
    </citation>
    <scope>NUCLEOTIDE SEQUENCE [LARGE SCALE GENOMIC DNA]</scope>
    <source>
        <strain evidence="3">CCM 8932</strain>
    </source>
</reference>
<evidence type="ECO:0000313" key="2">
    <source>
        <dbReference type="EMBL" id="MFC6164834.1"/>
    </source>
</evidence>
<evidence type="ECO:0000259" key="1">
    <source>
        <dbReference type="Pfam" id="PF22696"/>
    </source>
</evidence>
<comment type="caution">
    <text evidence="2">The sequence shown here is derived from an EMBL/GenBank/DDBJ whole genome shotgun (WGS) entry which is preliminary data.</text>
</comment>
<accession>A0ABW1R4M7</accession>
<proteinExistence type="predicted"/>
<feature type="domain" description="Pyridoxamine 5'-phosphate oxidase-like" evidence="1">
    <location>
        <begin position="10"/>
        <end position="136"/>
    </location>
</feature>
<organism evidence="2 3">
    <name type="scientific">Lactiplantibacillus dongliensis</name>
    <dbReference type="NCBI Taxonomy" id="2559919"/>
    <lineage>
        <taxon>Bacteria</taxon>
        <taxon>Bacillati</taxon>
        <taxon>Bacillota</taxon>
        <taxon>Bacilli</taxon>
        <taxon>Lactobacillales</taxon>
        <taxon>Lactobacillaceae</taxon>
        <taxon>Lactiplantibacillus</taxon>
    </lineage>
</organism>
<dbReference type="Proteomes" id="UP001596253">
    <property type="component" value="Unassembled WGS sequence"/>
</dbReference>
<dbReference type="RefSeq" id="WP_137639577.1">
    <property type="nucleotide sequence ID" value="NZ_BJDK01000007.1"/>
</dbReference>
<sequence>MDIAGFKQVKATTNKIALSTAVNNEADVKIVNIVWREEQPNTLYFSSVKDSPALAVYDQDPDVAFITVPNDGTAGNPYMRAQHVQLKRSTLTMQDLLPLYLDTVPNYQKVWDMIGSKLVVFELKLKDVFVDPGLGQGKGTLRF</sequence>
<protein>
    <submittedName>
        <fullName evidence="2">Pyridoxamine 5'-phosphate oxidase</fullName>
    </submittedName>
</protein>
<dbReference type="EMBL" id="JBHSSD010000040">
    <property type="protein sequence ID" value="MFC6164834.1"/>
    <property type="molecule type" value="Genomic_DNA"/>
</dbReference>
<dbReference type="Pfam" id="PF22696">
    <property type="entry name" value="Putative_PNPOx_2"/>
    <property type="match status" value="1"/>
</dbReference>
<keyword evidence="3" id="KW-1185">Reference proteome</keyword>
<evidence type="ECO:0000313" key="3">
    <source>
        <dbReference type="Proteomes" id="UP001596253"/>
    </source>
</evidence>
<name>A0ABW1R4M7_9LACO</name>